<evidence type="ECO:0000259" key="8">
    <source>
        <dbReference type="PROSITE" id="PS50109"/>
    </source>
</evidence>
<dbReference type="SMART" id="SM00387">
    <property type="entry name" value="HATPase_c"/>
    <property type="match status" value="1"/>
</dbReference>
<keyword evidence="5" id="KW-0418">Kinase</keyword>
<dbReference type="EMBL" id="CADCTW010000222">
    <property type="protein sequence ID" value="CAA9366679.1"/>
    <property type="molecule type" value="Genomic_DNA"/>
</dbReference>
<dbReference type="GO" id="GO:0000155">
    <property type="term" value="F:phosphorelay sensor kinase activity"/>
    <property type="evidence" value="ECO:0007669"/>
    <property type="project" value="InterPro"/>
</dbReference>
<comment type="catalytic activity">
    <reaction evidence="1">
        <text>ATP + protein L-histidine = ADP + protein N-phospho-L-histidine.</text>
        <dbReference type="EC" id="2.7.13.3"/>
    </reaction>
</comment>
<dbReference type="InterPro" id="IPR003594">
    <property type="entry name" value="HATPase_dom"/>
</dbReference>
<dbReference type="SUPFAM" id="SSF47384">
    <property type="entry name" value="Homodimeric domain of signal transducing histidine kinase"/>
    <property type="match status" value="1"/>
</dbReference>
<dbReference type="SUPFAM" id="SSF55781">
    <property type="entry name" value="GAF domain-like"/>
    <property type="match status" value="1"/>
</dbReference>
<evidence type="ECO:0000256" key="3">
    <source>
        <dbReference type="ARBA" id="ARBA00022553"/>
    </source>
</evidence>
<protein>
    <recommendedName>
        <fullName evidence="2">histidine kinase</fullName>
        <ecNumber evidence="2">2.7.13.3</ecNumber>
    </recommendedName>
</protein>
<dbReference type="InterPro" id="IPR036097">
    <property type="entry name" value="HisK_dim/P_sf"/>
</dbReference>
<dbReference type="Gene3D" id="1.10.287.130">
    <property type="match status" value="1"/>
</dbReference>
<dbReference type="Gene3D" id="3.30.450.40">
    <property type="match status" value="1"/>
</dbReference>
<dbReference type="InterPro" id="IPR004358">
    <property type="entry name" value="Sig_transdc_His_kin-like_C"/>
</dbReference>
<accession>A0A6J4MTS2</accession>
<evidence type="ECO:0000256" key="4">
    <source>
        <dbReference type="ARBA" id="ARBA00022679"/>
    </source>
</evidence>
<dbReference type="PROSITE" id="PS50109">
    <property type="entry name" value="HIS_KIN"/>
    <property type="match status" value="1"/>
</dbReference>
<dbReference type="AlphaFoldDB" id="A0A6J4MTS2"/>
<dbReference type="InterPro" id="IPR003661">
    <property type="entry name" value="HisK_dim/P_dom"/>
</dbReference>
<dbReference type="EC" id="2.7.13.3" evidence="2"/>
<evidence type="ECO:0000256" key="6">
    <source>
        <dbReference type="ARBA" id="ARBA00023012"/>
    </source>
</evidence>
<keyword evidence="6" id="KW-0902">Two-component regulatory system</keyword>
<dbReference type="Gene3D" id="3.30.565.10">
    <property type="entry name" value="Histidine kinase-like ATPase, C-terminal domain"/>
    <property type="match status" value="1"/>
</dbReference>
<dbReference type="SMART" id="SM00065">
    <property type="entry name" value="GAF"/>
    <property type="match status" value="1"/>
</dbReference>
<dbReference type="CDD" id="cd16922">
    <property type="entry name" value="HATPase_EvgS-ArcB-TorS-like"/>
    <property type="match status" value="1"/>
</dbReference>
<gene>
    <name evidence="9" type="ORF">AVDCRST_MAG68-4918</name>
</gene>
<dbReference type="FunFam" id="3.30.565.10:FF:000006">
    <property type="entry name" value="Sensor histidine kinase WalK"/>
    <property type="match status" value="1"/>
</dbReference>
<dbReference type="PANTHER" id="PTHR43711:SF26">
    <property type="entry name" value="SENSOR HISTIDINE KINASE RCSC"/>
    <property type="match status" value="1"/>
</dbReference>
<dbReference type="SMART" id="SM00388">
    <property type="entry name" value="HisKA"/>
    <property type="match status" value="1"/>
</dbReference>
<dbReference type="InterPro" id="IPR036890">
    <property type="entry name" value="HATPase_C_sf"/>
</dbReference>
<dbReference type="InterPro" id="IPR003018">
    <property type="entry name" value="GAF"/>
</dbReference>
<feature type="domain" description="Histidine kinase" evidence="8">
    <location>
        <begin position="260"/>
        <end position="477"/>
    </location>
</feature>
<dbReference type="InterPro" id="IPR050736">
    <property type="entry name" value="Sensor_HK_Regulatory"/>
</dbReference>
<evidence type="ECO:0000256" key="7">
    <source>
        <dbReference type="SAM" id="Coils"/>
    </source>
</evidence>
<dbReference type="PRINTS" id="PR00344">
    <property type="entry name" value="BCTRLSENSOR"/>
</dbReference>
<proteinExistence type="predicted"/>
<evidence type="ECO:0000256" key="2">
    <source>
        <dbReference type="ARBA" id="ARBA00012438"/>
    </source>
</evidence>
<reference evidence="9" key="1">
    <citation type="submission" date="2020-02" db="EMBL/GenBank/DDBJ databases">
        <authorList>
            <person name="Meier V. D."/>
        </authorList>
    </citation>
    <scope>NUCLEOTIDE SEQUENCE</scope>
    <source>
        <strain evidence="9">AVDCRST_MAG68</strain>
    </source>
</reference>
<keyword evidence="4" id="KW-0808">Transferase</keyword>
<dbReference type="SUPFAM" id="SSF55874">
    <property type="entry name" value="ATPase domain of HSP90 chaperone/DNA topoisomerase II/histidine kinase"/>
    <property type="match status" value="1"/>
</dbReference>
<dbReference type="InterPro" id="IPR029016">
    <property type="entry name" value="GAF-like_dom_sf"/>
</dbReference>
<sequence>MTESGSARVERLEARVSLLPPGDRSEAEALLAELREAVAAVRAEEALLRAAREPDAGARNASHRLLEEQSARMHAEAARQREAFLAEAGEILAGSLDYETTLASVARLTVPRVADSCVVYLADDDHRVRRLAAAHRDPRREEVLRASLEPRALAPGELSAPVARALRTGTPELLPELSPEDAAPWTGVLAPCSLMVVPLRTQGRTLGALSLGWDEPGSYSPNAVWLARKLADRAALAVENARLHREAHRASEVKSEFLAAMSHEFRTPLTAVLAYAELLVSGIPEPIGEVPRGHAERILTAAQHLTHLVEQVLTLSRIEAERDEVTVEPTDLVALVRGTAALVEPLARQKGLELRVEAPDEAVVETDGNKVRQVLFNLLGNAVKFTSSGEVRLALRVAGDRVTFEVRDTGRGITAEEMERIWEPFWQSDRPGMKRTAGTGLGLGITRRLVRNLGGEIRARSEPGRGSVFAVELNAGWPQRAPVAS</sequence>
<evidence type="ECO:0000313" key="9">
    <source>
        <dbReference type="EMBL" id="CAA9366679.1"/>
    </source>
</evidence>
<dbReference type="InterPro" id="IPR005467">
    <property type="entry name" value="His_kinase_dom"/>
</dbReference>
<dbReference type="Pfam" id="PF02518">
    <property type="entry name" value="HATPase_c"/>
    <property type="match status" value="1"/>
</dbReference>
<keyword evidence="7" id="KW-0175">Coiled coil</keyword>
<dbReference type="CDD" id="cd00082">
    <property type="entry name" value="HisKA"/>
    <property type="match status" value="1"/>
</dbReference>
<feature type="coiled-coil region" evidence="7">
    <location>
        <begin position="24"/>
        <end position="51"/>
    </location>
</feature>
<dbReference type="Pfam" id="PF13185">
    <property type="entry name" value="GAF_2"/>
    <property type="match status" value="1"/>
</dbReference>
<evidence type="ECO:0000256" key="5">
    <source>
        <dbReference type="ARBA" id="ARBA00022777"/>
    </source>
</evidence>
<keyword evidence="3" id="KW-0597">Phosphoprotein</keyword>
<evidence type="ECO:0000256" key="1">
    <source>
        <dbReference type="ARBA" id="ARBA00000085"/>
    </source>
</evidence>
<organism evidence="9">
    <name type="scientific">uncultured Gemmatimonadota bacterium</name>
    <dbReference type="NCBI Taxonomy" id="203437"/>
    <lineage>
        <taxon>Bacteria</taxon>
        <taxon>Pseudomonadati</taxon>
        <taxon>Gemmatimonadota</taxon>
        <taxon>environmental samples</taxon>
    </lineage>
</organism>
<name>A0A6J4MTS2_9BACT</name>
<dbReference type="Pfam" id="PF00512">
    <property type="entry name" value="HisKA"/>
    <property type="match status" value="1"/>
</dbReference>
<dbReference type="PANTHER" id="PTHR43711">
    <property type="entry name" value="TWO-COMPONENT HISTIDINE KINASE"/>
    <property type="match status" value="1"/>
</dbReference>